<comment type="similarity">
    <text evidence="1 4">Belongs to the universal ribosomal protein uL24 family.</text>
</comment>
<dbReference type="AlphaFoldDB" id="C7DIT9"/>
<evidence type="ECO:0000256" key="4">
    <source>
        <dbReference type="HAMAP-Rule" id="MF_01326"/>
    </source>
</evidence>
<reference evidence="5 6" key="1">
    <citation type="journal article" date="2009" name="Genome Biol.">
        <title>Community-wide analysis of microbial genome sequence signatures.</title>
        <authorList>
            <person name="Dick G.J."/>
            <person name="Andersson A.F."/>
            <person name="Baker B.J."/>
            <person name="Simmons S.L."/>
            <person name="Thomas B.C."/>
            <person name="Yelton A.P."/>
            <person name="Banfield J.F."/>
        </authorList>
    </citation>
    <scope>NUCLEOTIDE SEQUENCE [LARGE SCALE GENOMIC DNA]</scope>
    <source>
        <strain evidence="5">ARMAN-2</strain>
    </source>
</reference>
<evidence type="ECO:0000256" key="1">
    <source>
        <dbReference type="ARBA" id="ARBA00010618"/>
    </source>
</evidence>
<dbReference type="InterPro" id="IPR005756">
    <property type="entry name" value="Ribosomal_uL24_euk/arc"/>
</dbReference>
<dbReference type="PANTHER" id="PTHR11143">
    <property type="entry name" value="60S RIBOSOMAL PROTEIN L26 FAMILY MEMBER"/>
    <property type="match status" value="1"/>
</dbReference>
<dbReference type="Gene3D" id="2.30.30.30">
    <property type="match status" value="1"/>
</dbReference>
<dbReference type="PROSITE" id="PS01108">
    <property type="entry name" value="RIBOSOMAL_L24"/>
    <property type="match status" value="1"/>
</dbReference>
<dbReference type="InterPro" id="IPR008991">
    <property type="entry name" value="Translation_prot_SH3-like_sf"/>
</dbReference>
<keyword evidence="4" id="KW-0694">RNA-binding</keyword>
<evidence type="ECO:0000256" key="3">
    <source>
        <dbReference type="ARBA" id="ARBA00023274"/>
    </source>
</evidence>
<keyword evidence="6" id="KW-1185">Reference proteome</keyword>
<dbReference type="EMBL" id="GG697241">
    <property type="protein sequence ID" value="EET89863.1"/>
    <property type="molecule type" value="Genomic_DNA"/>
</dbReference>
<keyword evidence="3 4" id="KW-0687">Ribonucleoprotein</keyword>
<proteinExistence type="inferred from homology"/>
<organism evidence="5 6">
    <name type="scientific">Candidatus Micrarchaeum acidiphilum ARMAN-2</name>
    <dbReference type="NCBI Taxonomy" id="425595"/>
    <lineage>
        <taxon>Archaea</taxon>
        <taxon>Candidatus Micrarchaeota</taxon>
        <taxon>Candidatus Micrarchaeia</taxon>
        <taxon>Candidatus Micrarchaeales</taxon>
        <taxon>Candidatus Micrarchaeaceae</taxon>
        <taxon>Candidatus Micrarchaeum</taxon>
    </lineage>
</organism>
<dbReference type="InterPro" id="IPR041988">
    <property type="entry name" value="Ribosomal_uL24_KOW"/>
</dbReference>
<dbReference type="SUPFAM" id="SSF50104">
    <property type="entry name" value="Translation proteins SH3-like domain"/>
    <property type="match status" value="1"/>
</dbReference>
<comment type="function">
    <text evidence="4">Located at the polypeptide exit tunnel on the outside of the subunit.</text>
</comment>
<name>C7DIT9_MICA2</name>
<dbReference type="InterPro" id="IPR014722">
    <property type="entry name" value="Rib_uL2_dom2"/>
</dbReference>
<accession>C7DIT9</accession>
<dbReference type="InterPro" id="IPR005825">
    <property type="entry name" value="Ribosomal_uL24_CS"/>
</dbReference>
<evidence type="ECO:0000313" key="5">
    <source>
        <dbReference type="EMBL" id="EET89863.1"/>
    </source>
</evidence>
<comment type="function">
    <text evidence="4">One of two assembly initiator proteins, it binds directly to the 5'-end of the 23S rRNA, where it nucleates assembly of the 50S subunit.</text>
</comment>
<dbReference type="Pfam" id="PF16906">
    <property type="entry name" value="Ribosomal_L26"/>
    <property type="match status" value="1"/>
</dbReference>
<dbReference type="GO" id="GO:0003735">
    <property type="term" value="F:structural constituent of ribosome"/>
    <property type="evidence" value="ECO:0007669"/>
    <property type="project" value="UniProtKB-UniRule"/>
</dbReference>
<dbReference type="GO" id="GO:0006412">
    <property type="term" value="P:translation"/>
    <property type="evidence" value="ECO:0007669"/>
    <property type="project" value="UniProtKB-UniRule"/>
</dbReference>
<dbReference type="NCBIfam" id="TIGR01080">
    <property type="entry name" value="rplX_A_E"/>
    <property type="match status" value="1"/>
</dbReference>
<dbReference type="CDD" id="cd06089">
    <property type="entry name" value="KOW_RPL26"/>
    <property type="match status" value="1"/>
</dbReference>
<sequence>MIYSSKPRKQRLYRNTAPLHARQHFVHAHIDKSLKSKLKISKRAIQISKGDTIKVVKGSKRGTTGKVTKVDLRRGFVFIDSLVRKNAKGKETSIPINASNVYITDLNMSDKLRAGKIGAKSNS</sequence>
<dbReference type="GO" id="GO:0015934">
    <property type="term" value="C:large ribosomal subunit"/>
    <property type="evidence" value="ECO:0007669"/>
    <property type="project" value="UniProtKB-UniRule"/>
</dbReference>
<dbReference type="HAMAP" id="MF_01326_A">
    <property type="entry name" value="Ribosomal_uL24_A"/>
    <property type="match status" value="1"/>
</dbReference>
<evidence type="ECO:0000313" key="6">
    <source>
        <dbReference type="Proteomes" id="UP000332487"/>
    </source>
</evidence>
<evidence type="ECO:0000256" key="2">
    <source>
        <dbReference type="ARBA" id="ARBA00022980"/>
    </source>
</evidence>
<dbReference type="Proteomes" id="UP000332487">
    <property type="component" value="Unassembled WGS sequence"/>
</dbReference>
<dbReference type="GO" id="GO:0019843">
    <property type="term" value="F:rRNA binding"/>
    <property type="evidence" value="ECO:0007669"/>
    <property type="project" value="UniProtKB-UniRule"/>
</dbReference>
<gene>
    <name evidence="4" type="primary">rpl24</name>
    <name evidence="5" type="ORF">UNLARM2_0977</name>
</gene>
<keyword evidence="4" id="KW-0699">rRNA-binding</keyword>
<reference evidence="5 6" key="2">
    <citation type="journal article" date="2010" name="Proc. Natl. Acad. Sci. U.S.A.">
        <title>Enigmatic, ultrasmall, uncultivated Archaea.</title>
        <authorList>
            <person name="Baker B.J."/>
            <person name="Comolli L.R."/>
            <person name="Dick G.J."/>
            <person name="Hauser L.J."/>
            <person name="Hyatt D."/>
            <person name="Dill B.D."/>
            <person name="Land M.L."/>
            <person name="Verberkmoes N.C."/>
            <person name="Hettich R.L."/>
            <person name="Banfield J.F."/>
        </authorList>
    </citation>
    <scope>NUCLEOTIDE SEQUENCE [LARGE SCALE GENOMIC DNA]</scope>
    <source>
        <strain evidence="5">ARMAN-2</strain>
    </source>
</reference>
<protein>
    <recommendedName>
        <fullName evidence="4">Large ribosomal subunit protein uL24</fullName>
    </recommendedName>
</protein>
<keyword evidence="2 4" id="KW-0689">Ribosomal protein</keyword>
<comment type="subunit">
    <text evidence="4">Part of the 50S ribosomal subunit.</text>
</comment>